<feature type="transmembrane region" description="Helical" evidence="1">
    <location>
        <begin position="263"/>
        <end position="283"/>
    </location>
</feature>
<gene>
    <name evidence="2" type="primary">De6</name>
</gene>
<reference evidence="2" key="1">
    <citation type="submission" date="2017-04" db="EMBL/GenBank/DDBJ databases">
        <title>Genome sequence of delphinid gammaherpesvirus 1 from an Atlantic bottlenose dolphin (Tursiops truncatus).</title>
        <authorList>
            <person name="Davison A.J."/>
            <person name="Subramaniam K."/>
            <person name="Kerr K."/>
            <person name="Jacob J.J."/>
            <person name="Landrau-Giovannetti N."/>
            <person name="Waltzek T.B."/>
        </authorList>
    </citation>
    <scope>NUCLEOTIDE SEQUENCE [LARGE SCALE GENOMIC DNA]</scope>
    <source>
        <strain evidence="2">Sarasota</strain>
    </source>
</reference>
<dbReference type="InterPro" id="IPR058024">
    <property type="entry name" value="BILF1-like"/>
</dbReference>
<sequence>MDNSYVSTTSSLTNTTDQGSLEPCLETFHTALFAVNQTVYVILTVFILLFMMVVGNKKKLSSPVNAWLFCSNAVYLVGIVGKAVQDWSTPSYRCLISETLILISITAQSFVQLGMNIDRCMAIHSTRMQGAWRSGTIARFCCCSFLVALVIGGLNLLELFLYAYGPPTASSGFYLCGSRKTLRGLVVKVSIEVGFCTACIIATAAITVLSIKRIMASTIRTKAAAAKGLGIICAIGCCGWLIIESAVLAQFLQERPNCPSVYALYWAPLLLAPVVLLSNLTYIQSSSQLRDCMRTSYRNARVSDDPLDFPATTLERLLLTIGGQ</sequence>
<feature type="transmembrane region" description="Helical" evidence="1">
    <location>
        <begin position="137"/>
        <end position="165"/>
    </location>
</feature>
<dbReference type="GeneID" id="33194227"/>
<organism evidence="2">
    <name type="scientific">Common bottlenose dolphin gammaherpesvirus 1 strain Sarasota</name>
    <dbReference type="NCBI Taxonomy" id="2022783"/>
    <lineage>
        <taxon>Viruses</taxon>
        <taxon>Duplodnaviria</taxon>
        <taxon>Heunggongvirae</taxon>
        <taxon>Peploviricota</taxon>
        <taxon>Herviviricetes</taxon>
        <taxon>Herpesvirales</taxon>
        <taxon>Orthoherpesviridae</taxon>
        <taxon>Gammaherpesvirinae</taxon>
        <taxon>Bossavirus</taxon>
        <taxon>Bossavirus delphinidgamma1</taxon>
        <taxon>Delphinid gammaherpesvirus 1</taxon>
    </lineage>
</organism>
<keyword evidence="1" id="KW-0472">Membrane</keyword>
<feature type="transmembrane region" description="Helical" evidence="1">
    <location>
        <begin position="96"/>
        <end position="117"/>
    </location>
</feature>
<dbReference type="RefSeq" id="YP_009388515.1">
    <property type="nucleotide sequence ID" value="NC_035117.1"/>
</dbReference>
<feature type="transmembrane region" description="Helical" evidence="1">
    <location>
        <begin position="31"/>
        <end position="54"/>
    </location>
</feature>
<feature type="transmembrane region" description="Helical" evidence="1">
    <location>
        <begin position="223"/>
        <end position="243"/>
    </location>
</feature>
<dbReference type="Proteomes" id="UP000214863">
    <property type="component" value="Segment"/>
</dbReference>
<accession>A0A1Z1NDZ9</accession>
<dbReference type="KEGG" id="vg:33194227"/>
<name>A0A1Z1NDZ9_9GAMA</name>
<evidence type="ECO:0000313" key="3">
    <source>
        <dbReference type="Proteomes" id="UP000214863"/>
    </source>
</evidence>
<feature type="transmembrane region" description="Helical" evidence="1">
    <location>
        <begin position="66"/>
        <end position="84"/>
    </location>
</feature>
<proteinExistence type="predicted"/>
<keyword evidence="1" id="KW-0812">Transmembrane</keyword>
<keyword evidence="3" id="KW-1185">Reference proteome</keyword>
<dbReference type="EMBL" id="KY965444">
    <property type="protein sequence ID" value="ARW78077.1"/>
    <property type="molecule type" value="Genomic_DNA"/>
</dbReference>
<keyword evidence="1" id="KW-1133">Transmembrane helix</keyword>
<evidence type="ECO:0000313" key="2">
    <source>
        <dbReference type="EMBL" id="ARW78077.1"/>
    </source>
</evidence>
<dbReference type="SUPFAM" id="SSF81321">
    <property type="entry name" value="Family A G protein-coupled receptor-like"/>
    <property type="match status" value="1"/>
</dbReference>
<evidence type="ECO:0000256" key="1">
    <source>
        <dbReference type="SAM" id="Phobius"/>
    </source>
</evidence>
<protein>
    <submittedName>
        <fullName evidence="2">Membrane protein BILF1</fullName>
    </submittedName>
</protein>
<dbReference type="Pfam" id="PF25732">
    <property type="entry name" value="BILF1"/>
    <property type="match status" value="1"/>
</dbReference>
<feature type="transmembrane region" description="Helical" evidence="1">
    <location>
        <begin position="185"/>
        <end position="211"/>
    </location>
</feature>
<dbReference type="Gene3D" id="1.20.1070.10">
    <property type="entry name" value="Rhodopsin 7-helix transmembrane proteins"/>
    <property type="match status" value="1"/>
</dbReference>